<evidence type="ECO:0008006" key="3">
    <source>
        <dbReference type="Google" id="ProtNLM"/>
    </source>
</evidence>
<keyword evidence="2" id="KW-1185">Reference proteome</keyword>
<evidence type="ECO:0000313" key="1">
    <source>
        <dbReference type="EMBL" id="MBB5072121.1"/>
    </source>
</evidence>
<dbReference type="AlphaFoldDB" id="A0A840NM10"/>
<sequence>MTGHDVFGTAELRRAVLQSWESSPTRFREDANAEEDLRLGGYRDRLLVELAQNAADAAGADGVLRVAFTDGELRLANTGAPLTAEGVEALASLRASAKRDGATVGRFGVGFAAVLAVTDRPRVVSTSGAVEFSAERTRAEAAELPGPAKEIESREGGVPVLRLAWPTEETPPEGFSTEVRLPVLSDVDGDALLAGFAEHASDLLLALPALREIRVGAQTWRREDQGASRSVVHGPHRSDRWLLHRVSGRLGEFALEGMGAEARGGAEWWACWAVPLDPDDVPIPLAEDILHAPTPTEERLSLPARLLAGLPVEADRRRVASSPAVDSVLTFAAESYPDLVAKVAAEHRTALVPLPGFPLSDVDGKLRQGVLDRLRVTEWLPGGAGGSVAPHGAAVLDYYSPELVSLLADVVPGLLAADLSDARQRRALSTLEVRRLGSADLVQAVSGLERPASWWHRLYDALAPIQRTDLRAREEFAALPVPLADGRTITGVRDVLLTDGDGDSGPAAVLSTLDISGLRIAHPDAAHPLLEQLGAHRAGPAELLDAPPLAEAVRGSVADAQAGADVLPLTESVLGLVRDSHAHDWLNALALPDQDGEMRRADELLLPDAALLSVLDPDEIGPDASLGVLDAAFAARWPRGLLRSIGVLDGFALHVEDDPIDPDDRFADSEQWWREQELAADGAWPPARFTSVRDLDLVADEAWPEAIRLLSASTDIAQALDDPHGHPAWWLSRFALLAGHPPRSWRLAGAEEIAGIYDPVPDVGLSEPQLRLAGVRGALRIDDPDDAADLVARLGDPDRAVRAGTALRAHRELANAVADGVIAPGFTGPPESVRSISGAVVSAERAVVLDEPWMLGVLEAPLVVAGGGPDQFDAEALAELLDLPLASEESTMRVLGEGRAQKWAEVGRVPGACELLGIAVPRGEVTLHDGLRVSTRAGEQRVHWWVDEAGAVHAERTPDGLARALAWAAGTWDTRFALAALLADPEAVTLLR</sequence>
<accession>A0A840NM10</accession>
<dbReference type="RefSeq" id="WP_184483241.1">
    <property type="nucleotide sequence ID" value="NZ_JACHIV010000001.1"/>
</dbReference>
<protein>
    <recommendedName>
        <fullName evidence="3">ATP-binding protein</fullName>
    </recommendedName>
</protein>
<dbReference type="NCBIfam" id="NF047352">
    <property type="entry name" value="P_loop_sacsin"/>
    <property type="match status" value="1"/>
</dbReference>
<proteinExistence type="predicted"/>
<gene>
    <name evidence="1" type="ORF">BJ969_005209</name>
</gene>
<name>A0A840NM10_9PSEU</name>
<evidence type="ECO:0000313" key="2">
    <source>
        <dbReference type="Proteomes" id="UP000580474"/>
    </source>
</evidence>
<dbReference type="Proteomes" id="UP000580474">
    <property type="component" value="Unassembled WGS sequence"/>
</dbReference>
<comment type="caution">
    <text evidence="1">The sequence shown here is derived from an EMBL/GenBank/DDBJ whole genome shotgun (WGS) entry which is preliminary data.</text>
</comment>
<dbReference type="SUPFAM" id="SSF55874">
    <property type="entry name" value="ATPase domain of HSP90 chaperone/DNA topoisomerase II/histidine kinase"/>
    <property type="match status" value="1"/>
</dbReference>
<organism evidence="1 2">
    <name type="scientific">Saccharopolyspora gloriosae</name>
    <dbReference type="NCBI Taxonomy" id="455344"/>
    <lineage>
        <taxon>Bacteria</taxon>
        <taxon>Bacillati</taxon>
        <taxon>Actinomycetota</taxon>
        <taxon>Actinomycetes</taxon>
        <taxon>Pseudonocardiales</taxon>
        <taxon>Pseudonocardiaceae</taxon>
        <taxon>Saccharopolyspora</taxon>
    </lineage>
</organism>
<reference evidence="1 2" key="1">
    <citation type="submission" date="2020-08" db="EMBL/GenBank/DDBJ databases">
        <title>Sequencing the genomes of 1000 actinobacteria strains.</title>
        <authorList>
            <person name="Klenk H.-P."/>
        </authorList>
    </citation>
    <scope>NUCLEOTIDE SEQUENCE [LARGE SCALE GENOMIC DNA]</scope>
    <source>
        <strain evidence="1 2">DSM 45582</strain>
    </source>
</reference>
<dbReference type="EMBL" id="JACHIV010000001">
    <property type="protein sequence ID" value="MBB5072121.1"/>
    <property type="molecule type" value="Genomic_DNA"/>
</dbReference>
<dbReference type="InterPro" id="IPR036890">
    <property type="entry name" value="HATPase_C_sf"/>
</dbReference>